<sequence length="129" mass="14841">MVHSFTNEKQRLKSLSRVVVFKSSVSPCGDPTFDEGWTQTFDTHTCLLSRRRLPSTTMHFPCRSGIVADIQRRVSRCRDAAFPHEPNFWTRSKKRMLYEIARYVVPTLGVVELVHRHALAILRATNGNI</sequence>
<dbReference type="Proteomes" id="UP000887013">
    <property type="component" value="Unassembled WGS sequence"/>
</dbReference>
<gene>
    <name evidence="1" type="ORF">NPIL_9341</name>
</gene>
<organism evidence="1 2">
    <name type="scientific">Nephila pilipes</name>
    <name type="common">Giant wood spider</name>
    <name type="synonym">Nephila maculata</name>
    <dbReference type="NCBI Taxonomy" id="299642"/>
    <lineage>
        <taxon>Eukaryota</taxon>
        <taxon>Metazoa</taxon>
        <taxon>Ecdysozoa</taxon>
        <taxon>Arthropoda</taxon>
        <taxon>Chelicerata</taxon>
        <taxon>Arachnida</taxon>
        <taxon>Araneae</taxon>
        <taxon>Araneomorphae</taxon>
        <taxon>Entelegynae</taxon>
        <taxon>Araneoidea</taxon>
        <taxon>Nephilidae</taxon>
        <taxon>Nephila</taxon>
    </lineage>
</organism>
<protein>
    <submittedName>
        <fullName evidence="1">Uncharacterized protein</fullName>
    </submittedName>
</protein>
<evidence type="ECO:0000313" key="1">
    <source>
        <dbReference type="EMBL" id="GFS80428.1"/>
    </source>
</evidence>
<name>A0A8X6MVX8_NEPPI</name>
<dbReference type="AlphaFoldDB" id="A0A8X6MVX8"/>
<keyword evidence="2" id="KW-1185">Reference proteome</keyword>
<dbReference type="EMBL" id="BMAW01097563">
    <property type="protein sequence ID" value="GFS80428.1"/>
    <property type="molecule type" value="Genomic_DNA"/>
</dbReference>
<reference evidence="1" key="1">
    <citation type="submission" date="2020-08" db="EMBL/GenBank/DDBJ databases">
        <title>Multicomponent nature underlies the extraordinary mechanical properties of spider dragline silk.</title>
        <authorList>
            <person name="Kono N."/>
            <person name="Nakamura H."/>
            <person name="Mori M."/>
            <person name="Yoshida Y."/>
            <person name="Ohtoshi R."/>
            <person name="Malay A.D."/>
            <person name="Moran D.A.P."/>
            <person name="Tomita M."/>
            <person name="Numata K."/>
            <person name="Arakawa K."/>
        </authorList>
    </citation>
    <scope>NUCLEOTIDE SEQUENCE</scope>
</reference>
<proteinExistence type="predicted"/>
<evidence type="ECO:0000313" key="2">
    <source>
        <dbReference type="Proteomes" id="UP000887013"/>
    </source>
</evidence>
<comment type="caution">
    <text evidence="1">The sequence shown here is derived from an EMBL/GenBank/DDBJ whole genome shotgun (WGS) entry which is preliminary data.</text>
</comment>
<accession>A0A8X6MVX8</accession>